<name>A0ABT8D4Q1_9RHOB</name>
<reference evidence="3" key="1">
    <citation type="journal article" date="2019" name="Int. J. Syst. Evol. Microbiol.">
        <title>The Global Catalogue of Microorganisms (GCM) 10K type strain sequencing project: providing services to taxonomists for standard genome sequencing and annotation.</title>
        <authorList>
            <consortium name="The Broad Institute Genomics Platform"/>
            <consortium name="The Broad Institute Genome Sequencing Center for Infectious Disease"/>
            <person name="Wu L."/>
            <person name="Ma J."/>
        </authorList>
    </citation>
    <scope>NUCLEOTIDE SEQUENCE [LARGE SCALE GENOMIC DNA]</scope>
    <source>
        <strain evidence="3">CECT 8482</strain>
    </source>
</reference>
<feature type="compositionally biased region" description="Polar residues" evidence="1">
    <location>
        <begin position="424"/>
        <end position="434"/>
    </location>
</feature>
<feature type="region of interest" description="Disordered" evidence="1">
    <location>
        <begin position="409"/>
        <end position="443"/>
    </location>
</feature>
<proteinExistence type="predicted"/>
<sequence>MARKGFEQTNVAQIREKRSRLALGVRGFGAGSVSRNSSVAAHALLLAATSLFGLAGLGGQADAQTTAPAAATATARSAPAAQAAPQPVDMRRYNLPPQENGALLASLEARRRALLVRVRQNPADLDAAFAYAQISTRMGDLEGAIATYERMLVRVPNTPRLQLELGALYYQLGAYSASRGYFAQVMARSDTPPAVRAKVDGFLRAMDGGKGKTGWTGQLSVGFRHHSNANAGPGGATVNLQGLDYILDDIARGTPDIAAEVGLSLGYRQPLPYRDVALQYDFRLSASEFAERKDISSLEAEFRAGPVFALDRFGLKGGRFSASAVAGGGMLGGDPNYTNYGLSFGFQAPRGRATLARLSFDFRQEDYRSTRQRPRSDRLSGERYRLSGSLSRQFSANWQGFAGLGAERRSAEDDRSPIGRAICNSGSATVSMRPSRSIPIPGR</sequence>
<dbReference type="Gene3D" id="1.25.40.10">
    <property type="entry name" value="Tetratricopeptide repeat domain"/>
    <property type="match status" value="1"/>
</dbReference>
<gene>
    <name evidence="2" type="ORF">QWZ10_07160</name>
</gene>
<dbReference type="RefSeq" id="WP_377785787.1">
    <property type="nucleotide sequence ID" value="NZ_JBHUOC010000001.1"/>
</dbReference>
<dbReference type="EMBL" id="JAUFRC010000001">
    <property type="protein sequence ID" value="MDN3711662.1"/>
    <property type="molecule type" value="Genomic_DNA"/>
</dbReference>
<accession>A0ABT8D4Q1</accession>
<organism evidence="2 3">
    <name type="scientific">Paracoccus cavernae</name>
    <dbReference type="NCBI Taxonomy" id="1571207"/>
    <lineage>
        <taxon>Bacteria</taxon>
        <taxon>Pseudomonadati</taxon>
        <taxon>Pseudomonadota</taxon>
        <taxon>Alphaproteobacteria</taxon>
        <taxon>Rhodobacterales</taxon>
        <taxon>Paracoccaceae</taxon>
        <taxon>Paracoccus</taxon>
    </lineage>
</organism>
<dbReference type="SUPFAM" id="SSF48452">
    <property type="entry name" value="TPR-like"/>
    <property type="match status" value="1"/>
</dbReference>
<evidence type="ECO:0000313" key="2">
    <source>
        <dbReference type="EMBL" id="MDN3711662.1"/>
    </source>
</evidence>
<dbReference type="InterPro" id="IPR011990">
    <property type="entry name" value="TPR-like_helical_dom_sf"/>
</dbReference>
<dbReference type="Proteomes" id="UP001243846">
    <property type="component" value="Unassembled WGS sequence"/>
</dbReference>
<keyword evidence="3" id="KW-1185">Reference proteome</keyword>
<evidence type="ECO:0000256" key="1">
    <source>
        <dbReference type="SAM" id="MobiDB-lite"/>
    </source>
</evidence>
<comment type="caution">
    <text evidence="2">The sequence shown here is derived from an EMBL/GenBank/DDBJ whole genome shotgun (WGS) entry which is preliminary data.</text>
</comment>
<protein>
    <submittedName>
        <fullName evidence="2">Tetratricopeptide repeat protein</fullName>
    </submittedName>
</protein>
<evidence type="ECO:0000313" key="3">
    <source>
        <dbReference type="Proteomes" id="UP001243846"/>
    </source>
</evidence>